<dbReference type="GeneID" id="20353886"/>
<dbReference type="AlphaFoldDB" id="J3PIU8"/>
<feature type="region of interest" description="Disordered" evidence="1">
    <location>
        <begin position="1"/>
        <end position="32"/>
    </location>
</feature>
<feature type="region of interest" description="Disordered" evidence="1">
    <location>
        <begin position="49"/>
        <end position="82"/>
    </location>
</feature>
<gene>
    <name evidence="3" type="primary">20353886</name>
    <name evidence="2" type="ORF">GGTG_13428</name>
</gene>
<dbReference type="HOGENOM" id="CLU_2558402_0_0_1"/>
<sequence length="82" mass="9042">MEWSGQSSKMETVVNNIVNGSQGDKSGEIPCRDAGRLNHQVFRFMRFHPEMGSSIKQGRGDGEREVSLTTGRSNGKQISTTI</sequence>
<reference evidence="2" key="2">
    <citation type="submission" date="2010-07" db="EMBL/GenBank/DDBJ databases">
        <authorList>
            <consortium name="The Broad Institute Genome Sequencing Platform"/>
            <consortium name="Broad Institute Genome Sequencing Center for Infectious Disease"/>
            <person name="Ma L.-J."/>
            <person name="Dead R."/>
            <person name="Young S."/>
            <person name="Zeng Q."/>
            <person name="Koehrsen M."/>
            <person name="Alvarado L."/>
            <person name="Berlin A."/>
            <person name="Chapman S.B."/>
            <person name="Chen Z."/>
            <person name="Freedman E."/>
            <person name="Gellesch M."/>
            <person name="Goldberg J."/>
            <person name="Griggs A."/>
            <person name="Gujja S."/>
            <person name="Heilman E.R."/>
            <person name="Heiman D."/>
            <person name="Hepburn T."/>
            <person name="Howarth C."/>
            <person name="Jen D."/>
            <person name="Larson L."/>
            <person name="Mehta T."/>
            <person name="Neiman D."/>
            <person name="Pearson M."/>
            <person name="Roberts A."/>
            <person name="Saif S."/>
            <person name="Shea T."/>
            <person name="Shenoy N."/>
            <person name="Sisk P."/>
            <person name="Stolte C."/>
            <person name="Sykes S."/>
            <person name="Walk T."/>
            <person name="White J."/>
            <person name="Yandava C."/>
            <person name="Haas B."/>
            <person name="Nusbaum C."/>
            <person name="Birren B."/>
        </authorList>
    </citation>
    <scope>NUCLEOTIDE SEQUENCE</scope>
    <source>
        <strain evidence="2">R3-111a-1</strain>
    </source>
</reference>
<proteinExistence type="predicted"/>
<dbReference type="Proteomes" id="UP000006039">
    <property type="component" value="Unassembled WGS sequence"/>
</dbReference>
<evidence type="ECO:0000313" key="3">
    <source>
        <dbReference type="EnsemblFungi" id="EJT69031"/>
    </source>
</evidence>
<accession>J3PIU8</accession>
<dbReference type="RefSeq" id="XP_009229598.1">
    <property type="nucleotide sequence ID" value="XM_009231334.1"/>
</dbReference>
<feature type="compositionally biased region" description="Polar residues" evidence="1">
    <location>
        <begin position="1"/>
        <end position="24"/>
    </location>
</feature>
<organism evidence="2">
    <name type="scientific">Gaeumannomyces tritici (strain R3-111a-1)</name>
    <name type="common">Wheat and barley take-all root rot fungus</name>
    <name type="synonym">Gaeumannomyces graminis var. tritici</name>
    <dbReference type="NCBI Taxonomy" id="644352"/>
    <lineage>
        <taxon>Eukaryota</taxon>
        <taxon>Fungi</taxon>
        <taxon>Dikarya</taxon>
        <taxon>Ascomycota</taxon>
        <taxon>Pezizomycotina</taxon>
        <taxon>Sordariomycetes</taxon>
        <taxon>Sordariomycetidae</taxon>
        <taxon>Magnaporthales</taxon>
        <taxon>Magnaporthaceae</taxon>
        <taxon>Gaeumannomyces</taxon>
    </lineage>
</organism>
<evidence type="ECO:0000313" key="4">
    <source>
        <dbReference type="Proteomes" id="UP000006039"/>
    </source>
</evidence>
<dbReference type="VEuPathDB" id="FungiDB:GGTG_13428"/>
<protein>
    <submittedName>
        <fullName evidence="2 3">Uncharacterized protein</fullName>
    </submittedName>
</protein>
<evidence type="ECO:0000256" key="1">
    <source>
        <dbReference type="SAM" id="MobiDB-lite"/>
    </source>
</evidence>
<dbReference type="EMBL" id="GL385407">
    <property type="protein sequence ID" value="EJT69031.1"/>
    <property type="molecule type" value="Genomic_DNA"/>
</dbReference>
<reference evidence="3" key="4">
    <citation type="journal article" date="2015" name="G3 (Bethesda)">
        <title>Genome sequences of three phytopathogenic species of the Magnaporthaceae family of fungi.</title>
        <authorList>
            <person name="Okagaki L.H."/>
            <person name="Nunes C.C."/>
            <person name="Sailsbery J."/>
            <person name="Clay B."/>
            <person name="Brown D."/>
            <person name="John T."/>
            <person name="Oh Y."/>
            <person name="Young N."/>
            <person name="Fitzgerald M."/>
            <person name="Haas B.J."/>
            <person name="Zeng Q."/>
            <person name="Young S."/>
            <person name="Adiconis X."/>
            <person name="Fan L."/>
            <person name="Levin J.Z."/>
            <person name="Mitchell T.K."/>
            <person name="Okubara P.A."/>
            <person name="Farman M.L."/>
            <person name="Kohn L.M."/>
            <person name="Birren B."/>
            <person name="Ma L.-J."/>
            <person name="Dean R.A."/>
        </authorList>
    </citation>
    <scope>NUCLEOTIDE SEQUENCE</scope>
    <source>
        <strain evidence="3">R3-111a-1</strain>
    </source>
</reference>
<keyword evidence="4" id="KW-1185">Reference proteome</keyword>
<evidence type="ECO:0000313" key="2">
    <source>
        <dbReference type="EMBL" id="EJT69031.1"/>
    </source>
</evidence>
<dbReference type="EnsemblFungi" id="EJT69031">
    <property type="protein sequence ID" value="EJT69031"/>
    <property type="gene ID" value="GGTG_13428"/>
</dbReference>
<name>J3PIU8_GAET3</name>
<reference evidence="3" key="5">
    <citation type="submission" date="2018-04" db="UniProtKB">
        <authorList>
            <consortium name="EnsemblFungi"/>
        </authorList>
    </citation>
    <scope>IDENTIFICATION</scope>
    <source>
        <strain evidence="3">R3-111a-1</strain>
    </source>
</reference>
<reference evidence="2" key="3">
    <citation type="submission" date="2010-09" db="EMBL/GenBank/DDBJ databases">
        <title>Annotation of Gaeumannomyces graminis var. tritici R3-111a-1.</title>
        <authorList>
            <consortium name="The Broad Institute Genome Sequencing Platform"/>
            <person name="Ma L.-J."/>
            <person name="Dead R."/>
            <person name="Young S.K."/>
            <person name="Zeng Q."/>
            <person name="Gargeya S."/>
            <person name="Fitzgerald M."/>
            <person name="Haas B."/>
            <person name="Abouelleil A."/>
            <person name="Alvarado L."/>
            <person name="Arachchi H.M."/>
            <person name="Berlin A."/>
            <person name="Brown A."/>
            <person name="Chapman S.B."/>
            <person name="Chen Z."/>
            <person name="Dunbar C."/>
            <person name="Freedman E."/>
            <person name="Gearin G."/>
            <person name="Gellesch M."/>
            <person name="Goldberg J."/>
            <person name="Griggs A."/>
            <person name="Gujja S."/>
            <person name="Heiman D."/>
            <person name="Howarth C."/>
            <person name="Larson L."/>
            <person name="Lui A."/>
            <person name="MacDonald P.J.P."/>
            <person name="Mehta T."/>
            <person name="Montmayeur A."/>
            <person name="Murphy C."/>
            <person name="Neiman D."/>
            <person name="Pearson M."/>
            <person name="Priest M."/>
            <person name="Roberts A."/>
            <person name="Saif S."/>
            <person name="Shea T."/>
            <person name="Shenoy N."/>
            <person name="Sisk P."/>
            <person name="Stolte C."/>
            <person name="Sykes S."/>
            <person name="Yandava C."/>
            <person name="Wortman J."/>
            <person name="Nusbaum C."/>
            <person name="Birren B."/>
        </authorList>
    </citation>
    <scope>NUCLEOTIDE SEQUENCE</scope>
    <source>
        <strain evidence="2">R3-111a-1</strain>
    </source>
</reference>
<feature type="compositionally biased region" description="Polar residues" evidence="1">
    <location>
        <begin position="67"/>
        <end position="82"/>
    </location>
</feature>
<reference evidence="4" key="1">
    <citation type="submission" date="2010-07" db="EMBL/GenBank/DDBJ databases">
        <title>The genome sequence of Gaeumannomyces graminis var. tritici strain R3-111a-1.</title>
        <authorList>
            <consortium name="The Broad Institute Genome Sequencing Platform"/>
            <person name="Ma L.-J."/>
            <person name="Dead R."/>
            <person name="Young S."/>
            <person name="Zeng Q."/>
            <person name="Koehrsen M."/>
            <person name="Alvarado L."/>
            <person name="Berlin A."/>
            <person name="Chapman S.B."/>
            <person name="Chen Z."/>
            <person name="Freedman E."/>
            <person name="Gellesch M."/>
            <person name="Goldberg J."/>
            <person name="Griggs A."/>
            <person name="Gujja S."/>
            <person name="Heilman E.R."/>
            <person name="Heiman D."/>
            <person name="Hepburn T."/>
            <person name="Howarth C."/>
            <person name="Jen D."/>
            <person name="Larson L."/>
            <person name="Mehta T."/>
            <person name="Neiman D."/>
            <person name="Pearson M."/>
            <person name="Roberts A."/>
            <person name="Saif S."/>
            <person name="Shea T."/>
            <person name="Shenoy N."/>
            <person name="Sisk P."/>
            <person name="Stolte C."/>
            <person name="Sykes S."/>
            <person name="Walk T."/>
            <person name="White J."/>
            <person name="Yandava C."/>
            <person name="Haas B."/>
            <person name="Nusbaum C."/>
            <person name="Birren B."/>
        </authorList>
    </citation>
    <scope>NUCLEOTIDE SEQUENCE [LARGE SCALE GENOMIC DNA]</scope>
    <source>
        <strain evidence="4">R3-111a-1</strain>
    </source>
</reference>